<evidence type="ECO:0000313" key="6">
    <source>
        <dbReference type="EMBL" id="KAG1354028.1"/>
    </source>
</evidence>
<accession>A0A8K0IF47</accession>
<name>A0A8K0IF47_COCNU</name>
<dbReference type="EMBL" id="CM017878">
    <property type="protein sequence ID" value="KAG1354028.1"/>
    <property type="molecule type" value="Genomic_DNA"/>
</dbReference>
<proteinExistence type="predicted"/>
<evidence type="ECO:0000256" key="1">
    <source>
        <dbReference type="ARBA" id="ARBA00022884"/>
    </source>
</evidence>
<protein>
    <submittedName>
        <fullName evidence="6">Putative G3BP-like protein</fullName>
    </submittedName>
</protein>
<organism evidence="6 7">
    <name type="scientific">Cocos nucifera</name>
    <name type="common">Coconut palm</name>
    <dbReference type="NCBI Taxonomy" id="13894"/>
    <lineage>
        <taxon>Eukaryota</taxon>
        <taxon>Viridiplantae</taxon>
        <taxon>Streptophyta</taxon>
        <taxon>Embryophyta</taxon>
        <taxon>Tracheophyta</taxon>
        <taxon>Spermatophyta</taxon>
        <taxon>Magnoliopsida</taxon>
        <taxon>Liliopsida</taxon>
        <taxon>Arecaceae</taxon>
        <taxon>Arecoideae</taxon>
        <taxon>Cocoseae</taxon>
        <taxon>Attaleinae</taxon>
        <taxon>Cocos</taxon>
    </lineage>
</organism>
<dbReference type="InterPro" id="IPR012677">
    <property type="entry name" value="Nucleotide-bd_a/b_plait_sf"/>
</dbReference>
<dbReference type="PROSITE" id="PS50177">
    <property type="entry name" value="NTF2_DOMAIN"/>
    <property type="match status" value="1"/>
</dbReference>
<feature type="region of interest" description="Disordered" evidence="3">
    <location>
        <begin position="195"/>
        <end position="225"/>
    </location>
</feature>
<dbReference type="AlphaFoldDB" id="A0A8K0IF47"/>
<dbReference type="Pfam" id="PF00076">
    <property type="entry name" value="RRM_1"/>
    <property type="match status" value="1"/>
</dbReference>
<comment type="caution">
    <text evidence="6">The sequence shown here is derived from an EMBL/GenBank/DDBJ whole genome shotgun (WGS) entry which is preliminary data.</text>
</comment>
<dbReference type="Proteomes" id="UP000797356">
    <property type="component" value="Chromosome 7"/>
</dbReference>
<keyword evidence="7" id="KW-1185">Reference proteome</keyword>
<reference evidence="6" key="2">
    <citation type="submission" date="2019-07" db="EMBL/GenBank/DDBJ databases">
        <authorList>
            <person name="Yang Y."/>
            <person name="Bocs S."/>
            <person name="Baudouin L."/>
        </authorList>
    </citation>
    <scope>NUCLEOTIDE SEQUENCE</scope>
    <source>
        <tissue evidence="6">Spear leaf of Hainan Tall coconut</tissue>
    </source>
</reference>
<dbReference type="OrthoDB" id="339151at2759"/>
<dbReference type="GO" id="GO:1990904">
    <property type="term" value="C:ribonucleoprotein complex"/>
    <property type="evidence" value="ECO:0007669"/>
    <property type="project" value="TreeGrafter"/>
</dbReference>
<dbReference type="InterPro" id="IPR000504">
    <property type="entry name" value="RRM_dom"/>
</dbReference>
<feature type="domain" description="NTF2" evidence="5">
    <location>
        <begin position="14"/>
        <end position="128"/>
    </location>
</feature>
<dbReference type="PROSITE" id="PS50102">
    <property type="entry name" value="RRM"/>
    <property type="match status" value="1"/>
</dbReference>
<dbReference type="InterPro" id="IPR002075">
    <property type="entry name" value="NTF2_dom"/>
</dbReference>
<gene>
    <name evidence="6" type="ORF">COCNU_07G001400</name>
</gene>
<dbReference type="Gene3D" id="3.30.70.330">
    <property type="match status" value="1"/>
</dbReference>
<dbReference type="GO" id="GO:0005829">
    <property type="term" value="C:cytosol"/>
    <property type="evidence" value="ECO:0007669"/>
    <property type="project" value="TreeGrafter"/>
</dbReference>
<evidence type="ECO:0000259" key="4">
    <source>
        <dbReference type="PROSITE" id="PS50102"/>
    </source>
</evidence>
<dbReference type="SMART" id="SM00360">
    <property type="entry name" value="RRM"/>
    <property type="match status" value="1"/>
</dbReference>
<dbReference type="InterPro" id="IPR039539">
    <property type="entry name" value="Ras_GTPase_bind_prot"/>
</dbReference>
<keyword evidence="1 2" id="KW-0694">RNA-binding</keyword>
<dbReference type="CDD" id="cd00780">
    <property type="entry name" value="NTF2"/>
    <property type="match status" value="1"/>
</dbReference>
<dbReference type="InterPro" id="IPR032710">
    <property type="entry name" value="NTF2-like_dom_sf"/>
</dbReference>
<dbReference type="InterPro" id="IPR035979">
    <property type="entry name" value="RBD_domain_sf"/>
</dbReference>
<evidence type="ECO:0000313" key="7">
    <source>
        <dbReference type="Proteomes" id="UP000797356"/>
    </source>
</evidence>
<dbReference type="InterPro" id="IPR018222">
    <property type="entry name" value="Nuclear_transport_factor_2_euk"/>
</dbReference>
<feature type="domain" description="RRM" evidence="4">
    <location>
        <begin position="319"/>
        <end position="381"/>
    </location>
</feature>
<evidence type="ECO:0000256" key="3">
    <source>
        <dbReference type="SAM" id="MobiDB-lite"/>
    </source>
</evidence>
<dbReference type="SUPFAM" id="SSF54928">
    <property type="entry name" value="RNA-binding domain, RBD"/>
    <property type="match status" value="1"/>
</dbReference>
<evidence type="ECO:0000256" key="2">
    <source>
        <dbReference type="PROSITE-ProRule" id="PRU00176"/>
    </source>
</evidence>
<sequence>MASSFPGHVSASQVGTYFVGQYYHVLQQQPDLVHQFYTNASTTMRYDGTTIESATGMLEIHNLVTCLNFKGIEIKTAHSLESWSGGILVMVSGYVQLKDYSFRRKFVQTFFLAPQEKGYFVLNDIFQFIEEDHVHQNPATILTPHNNFETKLDASSPVLEPVSNYMLGEEIHAREFSAPVPAEEDDTVDKYSIPEPQHQVLESDEEIDKTPAEEPTASYPDAMNNMRDPPSALVEEPVDEPPKKTYASILQAKGQLRHSAPQAASLNAASLNKTAQVSSDWQHAPQLATQQLQPAVVPEKSSLEVIEESATFEDEGDARSVYVGNLRSSITAYDLEQEFKNFGRIRPAGVTVRSRKEAGVFYAFIEFEDAVGVQNALKRHLIAGTMRCTGVFERASHFHVIPFPPIFGKAGLLQLQEFEGNWSFDEFWEGIAILRNVAEFLTHGLSWWRLQPKELACIDVAAMQMESGCSVFGFYGWSMINQ</sequence>
<dbReference type="PANTHER" id="PTHR10693">
    <property type="entry name" value="RAS GTPASE-ACTIVATING PROTEIN-BINDING PROTEIN"/>
    <property type="match status" value="1"/>
</dbReference>
<dbReference type="FunFam" id="3.10.450.50:FF:000003">
    <property type="entry name" value="Nuclear transport factor 2 family protein"/>
    <property type="match status" value="1"/>
</dbReference>
<dbReference type="PANTHER" id="PTHR10693:SF58">
    <property type="entry name" value="OS02G0131700 PROTEIN"/>
    <property type="match status" value="1"/>
</dbReference>
<dbReference type="SUPFAM" id="SSF54427">
    <property type="entry name" value="NTF2-like"/>
    <property type="match status" value="1"/>
</dbReference>
<dbReference type="Gene3D" id="3.10.450.50">
    <property type="match status" value="1"/>
</dbReference>
<reference evidence="6" key="1">
    <citation type="journal article" date="2017" name="Gigascience">
        <title>The genome draft of coconut (Cocos nucifera).</title>
        <authorList>
            <person name="Xiao Y."/>
            <person name="Xu P."/>
            <person name="Fan H."/>
            <person name="Baudouin L."/>
            <person name="Xia W."/>
            <person name="Bocs S."/>
            <person name="Xu J."/>
            <person name="Li Q."/>
            <person name="Guo A."/>
            <person name="Zhou L."/>
            <person name="Li J."/>
            <person name="Wu Y."/>
            <person name="Ma Z."/>
            <person name="Armero A."/>
            <person name="Issali A.E."/>
            <person name="Liu N."/>
            <person name="Peng M."/>
            <person name="Yang Y."/>
        </authorList>
    </citation>
    <scope>NUCLEOTIDE SEQUENCE</scope>
    <source>
        <tissue evidence="6">Spear leaf of Hainan Tall coconut</tissue>
    </source>
</reference>
<evidence type="ECO:0000259" key="5">
    <source>
        <dbReference type="PROSITE" id="PS50177"/>
    </source>
</evidence>
<dbReference type="Pfam" id="PF02136">
    <property type="entry name" value="NTF2"/>
    <property type="match status" value="1"/>
</dbReference>
<dbReference type="GO" id="GO:0003729">
    <property type="term" value="F:mRNA binding"/>
    <property type="evidence" value="ECO:0007669"/>
    <property type="project" value="TreeGrafter"/>
</dbReference>